<reference evidence="1 2" key="1">
    <citation type="submission" date="2014-09" db="EMBL/GenBank/DDBJ databases">
        <title>Butyrate-producing bacteria isolated from human gut.</title>
        <authorList>
            <person name="Zhang Q."/>
            <person name="Zhao L."/>
        </authorList>
    </citation>
    <scope>NUCLEOTIDE SEQUENCE [LARGE SCALE GENOMIC DNA]</scope>
    <source>
        <strain evidence="1 2">21</strain>
    </source>
</reference>
<dbReference type="Proteomes" id="UP000245288">
    <property type="component" value="Unassembled WGS sequence"/>
</dbReference>
<dbReference type="AlphaFoldDB" id="A0A2V1JSN0"/>
<evidence type="ECO:0000313" key="1">
    <source>
        <dbReference type="EMBL" id="PWE85438.1"/>
    </source>
</evidence>
<sequence>MANRLFINKSGQTLTVRTTTSDTSAIVGYIYDREAYVYDSDAGGDGAFNHVKFLDASGNFKWGYLNFPPDGWSTSCISWPYKYNVLISGTKYSTYLLRKDCKAYYPSGKYWKTIPAGRQVATNNDTMGENYPYLKSIDYYQGDSGWERVCGNYGFVDTGIRSGSRYNKIAFYGGW</sequence>
<protein>
    <submittedName>
        <fullName evidence="1">Uncharacterized protein</fullName>
    </submittedName>
</protein>
<keyword evidence="2" id="KW-1185">Reference proteome</keyword>
<comment type="caution">
    <text evidence="1">The sequence shown here is derived from an EMBL/GenBank/DDBJ whole genome shotgun (WGS) entry which is preliminary data.</text>
</comment>
<evidence type="ECO:0000313" key="2">
    <source>
        <dbReference type="Proteomes" id="UP000245288"/>
    </source>
</evidence>
<dbReference type="RefSeq" id="WP_109216829.1">
    <property type="nucleotide sequence ID" value="NZ_CABMEW010000035.1"/>
</dbReference>
<dbReference type="EMBL" id="JRFU01000202">
    <property type="protein sequence ID" value="PWE85438.1"/>
    <property type="molecule type" value="Genomic_DNA"/>
</dbReference>
<organism evidence="1 2">
    <name type="scientific">Eubacterium ramulus</name>
    <dbReference type="NCBI Taxonomy" id="39490"/>
    <lineage>
        <taxon>Bacteria</taxon>
        <taxon>Bacillati</taxon>
        <taxon>Bacillota</taxon>
        <taxon>Clostridia</taxon>
        <taxon>Eubacteriales</taxon>
        <taxon>Eubacteriaceae</taxon>
        <taxon>Eubacterium</taxon>
    </lineage>
</organism>
<gene>
    <name evidence="1" type="ORF">LG34_15915</name>
</gene>
<accession>A0A2V1JSN0</accession>
<proteinExistence type="predicted"/>
<dbReference type="OrthoDB" id="1775172at2"/>
<name>A0A2V1JSN0_EUBRA</name>